<dbReference type="OrthoDB" id="66881at2759"/>
<dbReference type="EMBL" id="ML119057">
    <property type="protein sequence ID" value="ROT37162.1"/>
    <property type="molecule type" value="Genomic_DNA"/>
</dbReference>
<evidence type="ECO:0000256" key="3">
    <source>
        <dbReference type="ARBA" id="ARBA00023002"/>
    </source>
</evidence>
<dbReference type="InterPro" id="IPR045632">
    <property type="entry name" value="DUF6314"/>
</dbReference>
<dbReference type="InterPro" id="IPR036188">
    <property type="entry name" value="FAD/NAD-bd_sf"/>
</dbReference>
<gene>
    <name evidence="7" type="ORF">SODALDRAFT_297149</name>
</gene>
<evidence type="ECO:0000256" key="4">
    <source>
        <dbReference type="SAM" id="MobiDB-lite"/>
    </source>
</evidence>
<evidence type="ECO:0000313" key="8">
    <source>
        <dbReference type="Proteomes" id="UP000272025"/>
    </source>
</evidence>
<dbReference type="PRINTS" id="PR00368">
    <property type="entry name" value="FADPNR"/>
</dbReference>
<protein>
    <submittedName>
        <fullName evidence="7">FAD/NAD(P)-binding domain-containing protein</fullName>
    </submittedName>
</protein>
<accession>A0A3N2PRL7</accession>
<dbReference type="GO" id="GO:0016491">
    <property type="term" value="F:oxidoreductase activity"/>
    <property type="evidence" value="ECO:0007669"/>
    <property type="project" value="UniProtKB-KW"/>
</dbReference>
<keyword evidence="1" id="KW-0285">Flavoprotein</keyword>
<name>A0A3N2PRL7_SODAK</name>
<evidence type="ECO:0000259" key="5">
    <source>
        <dbReference type="Pfam" id="PF07992"/>
    </source>
</evidence>
<keyword evidence="2" id="KW-0274">FAD</keyword>
<keyword evidence="3" id="KW-0560">Oxidoreductase</keyword>
<dbReference type="AlphaFoldDB" id="A0A3N2PRL7"/>
<sequence>MAKHVCIIGAGPSGLVAAKTLVHNAPAGTFKVTMFDAQPRIGGLWPSSTQDDEGLVHPLMVTNQSKNTMHFSDLAWAADDPQFPRAWMVGRYLERYAERYLVRRDPRACQCPGAAADADVQLRLGWRVVGAELLEDARWRVTVRKSADLGHDEEEEEEEEEGARTRVSDFDHVLVASGFFGRPAVPSWVRGVADAAAVPVVHSSKYRHLEGLLGGRGEPGGGRILVVGGQMSGVETAATIASHLSSAVHSPGPSRVPNAEHYTVHHLIQRPAWVFPLYTTPKPKLAAPPFLPVDMPSYNLNNRPHPLRDNQGHIPPDTAMTMHNMYEAALGRNPSQFSPSIMAVPAEDRTEPPYLAMSEHYNELVRLGLITVSRGKLEGLDGTTALIANPVPPTSPPPASGEKLEDVAAVVLATGFDASGCVSFLPARVLEKLHHDPEERDLPLALGFHGTQNRAVPTLGFVGFYRSPYWGVMEMQARFLAALWTPDLKVPGVDAAAADDACVHRTLSLRGDPRRSQFPMGDYPFLMQEIAAALDLERSPAPRHDSDSDSDSSSPTLLLPHNNLPMDILTPSRYLSAFADEEARAENAEALRQADETAVAGLTSSRFVAHAVFRSLLGSWRLERSLESRLPSHPSGRFSGTARFLLREATGDGGNGGNGNPGEEYLYIEEGEFRADNGLTFQARRRYVWRYDEARDVMSVWFVRTDDDRRADYLFHQVEFLGPGQGPESPDRKGWKAKAGHLCIDDFYNVAYEFCFKAVELEQWTIGYTVKGPKKDYTIHGVYRRLV</sequence>
<feature type="region of interest" description="Disordered" evidence="4">
    <location>
        <begin position="538"/>
        <end position="561"/>
    </location>
</feature>
<dbReference type="Pfam" id="PF07992">
    <property type="entry name" value="Pyr_redox_2"/>
    <property type="match status" value="1"/>
</dbReference>
<reference evidence="7 8" key="1">
    <citation type="journal article" date="2018" name="Mol. Ecol.">
        <title>The obligate alkalophilic soda-lake fungus Sodiomyces alkalinus has shifted to a protein diet.</title>
        <authorList>
            <person name="Grum-Grzhimaylo A.A."/>
            <person name="Falkoski D.L."/>
            <person name="van den Heuvel J."/>
            <person name="Valero-Jimenez C.A."/>
            <person name="Min B."/>
            <person name="Choi I.G."/>
            <person name="Lipzen A."/>
            <person name="Daum C.G."/>
            <person name="Aanen D.K."/>
            <person name="Tsang A."/>
            <person name="Henrissat B."/>
            <person name="Bilanenko E.N."/>
            <person name="de Vries R.P."/>
            <person name="van Kan J.A.L."/>
            <person name="Grigoriev I.V."/>
            <person name="Debets A.J.M."/>
        </authorList>
    </citation>
    <scope>NUCLEOTIDE SEQUENCE [LARGE SCALE GENOMIC DNA]</scope>
    <source>
        <strain evidence="7 8">F11</strain>
    </source>
</reference>
<feature type="domain" description="DUF6314" evidence="6">
    <location>
        <begin position="616"/>
        <end position="785"/>
    </location>
</feature>
<proteinExistence type="predicted"/>
<dbReference type="InterPro" id="IPR023753">
    <property type="entry name" value="FAD/NAD-binding_dom"/>
</dbReference>
<dbReference type="SUPFAM" id="SSF51905">
    <property type="entry name" value="FAD/NAD(P)-binding domain"/>
    <property type="match status" value="1"/>
</dbReference>
<dbReference type="PANTHER" id="PTHR23023">
    <property type="entry name" value="DIMETHYLANILINE MONOOXYGENASE"/>
    <property type="match status" value="1"/>
</dbReference>
<feature type="domain" description="FAD/NAD(P)-binding" evidence="5">
    <location>
        <begin position="4"/>
        <end position="243"/>
    </location>
</feature>
<dbReference type="RefSeq" id="XP_028464968.1">
    <property type="nucleotide sequence ID" value="XM_028608816.1"/>
</dbReference>
<dbReference type="Pfam" id="PF19834">
    <property type="entry name" value="DUF6314"/>
    <property type="match status" value="1"/>
</dbReference>
<dbReference type="STRING" id="1314773.A0A3N2PRL7"/>
<dbReference type="InterPro" id="IPR050346">
    <property type="entry name" value="FMO-like"/>
</dbReference>
<dbReference type="Gene3D" id="3.50.50.60">
    <property type="entry name" value="FAD/NAD(P)-binding domain"/>
    <property type="match status" value="1"/>
</dbReference>
<feature type="compositionally biased region" description="Basic and acidic residues" evidence="4">
    <location>
        <begin position="538"/>
        <end position="547"/>
    </location>
</feature>
<organism evidence="7 8">
    <name type="scientific">Sodiomyces alkalinus (strain CBS 110278 / VKM F-3762 / F11)</name>
    <name type="common">Alkaliphilic filamentous fungus</name>
    <dbReference type="NCBI Taxonomy" id="1314773"/>
    <lineage>
        <taxon>Eukaryota</taxon>
        <taxon>Fungi</taxon>
        <taxon>Dikarya</taxon>
        <taxon>Ascomycota</taxon>
        <taxon>Pezizomycotina</taxon>
        <taxon>Sordariomycetes</taxon>
        <taxon>Hypocreomycetidae</taxon>
        <taxon>Glomerellales</taxon>
        <taxon>Plectosphaerellaceae</taxon>
        <taxon>Sodiomyces</taxon>
    </lineage>
</organism>
<dbReference type="GeneID" id="39577294"/>
<evidence type="ECO:0000313" key="7">
    <source>
        <dbReference type="EMBL" id="ROT37162.1"/>
    </source>
</evidence>
<evidence type="ECO:0000256" key="2">
    <source>
        <dbReference type="ARBA" id="ARBA00022827"/>
    </source>
</evidence>
<keyword evidence="8" id="KW-1185">Reference proteome</keyword>
<evidence type="ECO:0000256" key="1">
    <source>
        <dbReference type="ARBA" id="ARBA00022630"/>
    </source>
</evidence>
<dbReference type="Proteomes" id="UP000272025">
    <property type="component" value="Unassembled WGS sequence"/>
</dbReference>
<evidence type="ECO:0000259" key="6">
    <source>
        <dbReference type="Pfam" id="PF19834"/>
    </source>
</evidence>